<dbReference type="AlphaFoldDB" id="A0A6A6KD06"/>
<evidence type="ECO:0000256" key="1">
    <source>
        <dbReference type="SAM" id="Phobius"/>
    </source>
</evidence>
<comment type="caution">
    <text evidence="2">The sequence shown here is derived from an EMBL/GenBank/DDBJ whole genome shotgun (WGS) entry which is preliminary data.</text>
</comment>
<accession>A0A6A6KD06</accession>
<keyword evidence="1" id="KW-0812">Transmembrane</keyword>
<keyword evidence="1" id="KW-1133">Transmembrane helix</keyword>
<dbReference type="PANTHER" id="PTHR14000:SF6">
    <property type="entry name" value="OS02G0631200 PROTEIN"/>
    <property type="match status" value="1"/>
</dbReference>
<dbReference type="Proteomes" id="UP000467840">
    <property type="component" value="Chromosome 3"/>
</dbReference>
<feature type="transmembrane region" description="Helical" evidence="1">
    <location>
        <begin position="80"/>
        <end position="102"/>
    </location>
</feature>
<evidence type="ECO:0000313" key="2">
    <source>
        <dbReference type="EMBL" id="KAF2286003.1"/>
    </source>
</evidence>
<reference evidence="2 3" key="1">
    <citation type="journal article" date="2020" name="Mol. Plant">
        <title>The Chromosome-Based Rubber Tree Genome Provides New Insights into Spurge Genome Evolution and Rubber Biosynthesis.</title>
        <authorList>
            <person name="Liu J."/>
            <person name="Shi C."/>
            <person name="Shi C.C."/>
            <person name="Li W."/>
            <person name="Zhang Q.J."/>
            <person name="Zhang Y."/>
            <person name="Li K."/>
            <person name="Lu H.F."/>
            <person name="Shi C."/>
            <person name="Zhu S.T."/>
            <person name="Xiao Z.Y."/>
            <person name="Nan H."/>
            <person name="Yue Y."/>
            <person name="Zhu X.G."/>
            <person name="Wu Y."/>
            <person name="Hong X.N."/>
            <person name="Fan G.Y."/>
            <person name="Tong Y."/>
            <person name="Zhang D."/>
            <person name="Mao C.L."/>
            <person name="Liu Y.L."/>
            <person name="Hao S.J."/>
            <person name="Liu W.Q."/>
            <person name="Lv M.Q."/>
            <person name="Zhang H.B."/>
            <person name="Liu Y."/>
            <person name="Hu-Tang G.R."/>
            <person name="Wang J.P."/>
            <person name="Wang J.H."/>
            <person name="Sun Y.H."/>
            <person name="Ni S.B."/>
            <person name="Chen W.B."/>
            <person name="Zhang X.C."/>
            <person name="Jiao Y.N."/>
            <person name="Eichler E.E."/>
            <person name="Li G.H."/>
            <person name="Liu X."/>
            <person name="Gao L.Z."/>
        </authorList>
    </citation>
    <scope>NUCLEOTIDE SEQUENCE [LARGE SCALE GENOMIC DNA]</scope>
    <source>
        <strain evidence="3">cv. GT1</strain>
        <tissue evidence="2">Leaf</tissue>
    </source>
</reference>
<sequence length="284" mass="31684">MAAEFNTGFRREEALGSAFNRHAISIQSDAINSSSEIIPMGSYFGMNTSNSTVILPGHSSMFNSSPRGILHVQAVNSSSFLFFLILLLTSSMILAWLLSGLLMNNTNWTKALASRFTDEPNIMRYIKIAAMLPDKTVRDVALRSSFMRVYPYIGRGLERGTSGVLVQLWEWGYATKLFKIHGARFSSNANLIHGISGTSRHLLEQNAQAFRKITANLSMFNVSSFKVTAPSSYIFFVMLVQAINASLYIEVIHCGYDHCVFYLPKVNPINWSDPSDLNLLSKDK</sequence>
<organism evidence="2 3">
    <name type="scientific">Hevea brasiliensis</name>
    <name type="common">Para rubber tree</name>
    <name type="synonym">Siphonia brasiliensis</name>
    <dbReference type="NCBI Taxonomy" id="3981"/>
    <lineage>
        <taxon>Eukaryota</taxon>
        <taxon>Viridiplantae</taxon>
        <taxon>Streptophyta</taxon>
        <taxon>Embryophyta</taxon>
        <taxon>Tracheophyta</taxon>
        <taxon>Spermatophyta</taxon>
        <taxon>Magnoliopsida</taxon>
        <taxon>eudicotyledons</taxon>
        <taxon>Gunneridae</taxon>
        <taxon>Pentapetalae</taxon>
        <taxon>rosids</taxon>
        <taxon>fabids</taxon>
        <taxon>Malpighiales</taxon>
        <taxon>Euphorbiaceae</taxon>
        <taxon>Crotonoideae</taxon>
        <taxon>Micrandreae</taxon>
        <taxon>Hevea</taxon>
    </lineage>
</organism>
<name>A0A6A6KD06_HEVBR</name>
<dbReference type="EMBL" id="JAAGAX010000017">
    <property type="protein sequence ID" value="KAF2286003.1"/>
    <property type="molecule type" value="Genomic_DNA"/>
</dbReference>
<keyword evidence="3" id="KW-1185">Reference proteome</keyword>
<proteinExistence type="predicted"/>
<keyword evidence="1" id="KW-0472">Membrane</keyword>
<dbReference type="PANTHER" id="PTHR14000">
    <property type="entry name" value="FINGER CCCH DOMAIN PROTEIN, PUTATIVE (DUF3755)-RELATED"/>
    <property type="match status" value="1"/>
</dbReference>
<protein>
    <submittedName>
        <fullName evidence="2">Uncharacterized protein</fullName>
    </submittedName>
</protein>
<evidence type="ECO:0000313" key="3">
    <source>
        <dbReference type="Proteomes" id="UP000467840"/>
    </source>
</evidence>
<gene>
    <name evidence="2" type="ORF">GH714_009618</name>
</gene>